<protein>
    <submittedName>
        <fullName evidence="1">Uncharacterized protein</fullName>
    </submittedName>
</protein>
<evidence type="ECO:0000313" key="2">
    <source>
        <dbReference type="Proteomes" id="UP001597024"/>
    </source>
</evidence>
<organism evidence="1 2">
    <name type="scientific">Streptosporangium algeriense</name>
    <dbReference type="NCBI Taxonomy" id="1682748"/>
    <lineage>
        <taxon>Bacteria</taxon>
        <taxon>Bacillati</taxon>
        <taxon>Actinomycetota</taxon>
        <taxon>Actinomycetes</taxon>
        <taxon>Streptosporangiales</taxon>
        <taxon>Streptosporangiaceae</taxon>
        <taxon>Streptosporangium</taxon>
    </lineage>
</organism>
<accession>A0ABW3E205</accession>
<dbReference type="EMBL" id="JBHTHX010002231">
    <property type="protein sequence ID" value="MFD0890128.1"/>
    <property type="molecule type" value="Genomic_DNA"/>
</dbReference>
<comment type="caution">
    <text evidence="1">The sequence shown here is derived from an EMBL/GenBank/DDBJ whole genome shotgun (WGS) entry which is preliminary data.</text>
</comment>
<reference evidence="2" key="1">
    <citation type="journal article" date="2019" name="Int. J. Syst. Evol. Microbiol.">
        <title>The Global Catalogue of Microorganisms (GCM) 10K type strain sequencing project: providing services to taxonomists for standard genome sequencing and annotation.</title>
        <authorList>
            <consortium name="The Broad Institute Genomics Platform"/>
            <consortium name="The Broad Institute Genome Sequencing Center for Infectious Disease"/>
            <person name="Wu L."/>
            <person name="Ma J."/>
        </authorList>
    </citation>
    <scope>NUCLEOTIDE SEQUENCE [LARGE SCALE GENOMIC DNA]</scope>
    <source>
        <strain evidence="2">CCUG 62974</strain>
    </source>
</reference>
<proteinExistence type="predicted"/>
<sequence>AEREPGVLRAQILVNERRGRVSSVEVLLLAAPGAPEGLAVRLREDLMSSTFTLSTAFQHDPGSFRVTVTDALVGNERTGKTASFVVREEP</sequence>
<dbReference type="Proteomes" id="UP001597024">
    <property type="component" value="Unassembled WGS sequence"/>
</dbReference>
<keyword evidence="2" id="KW-1185">Reference proteome</keyword>
<feature type="non-terminal residue" evidence="1">
    <location>
        <position position="1"/>
    </location>
</feature>
<evidence type="ECO:0000313" key="1">
    <source>
        <dbReference type="EMBL" id="MFD0890128.1"/>
    </source>
</evidence>
<name>A0ABW3E205_9ACTN</name>
<gene>
    <name evidence="1" type="ORF">ACFQ08_36765</name>
</gene>